<dbReference type="EMBL" id="CP054840">
    <property type="protein sequence ID" value="QKV51638.1"/>
    <property type="molecule type" value="Genomic_DNA"/>
</dbReference>
<gene>
    <name evidence="2" type="ORF">HUK68_01315</name>
</gene>
<dbReference type="AlphaFoldDB" id="A0A6N1WYB7"/>
<reference evidence="2 3" key="1">
    <citation type="submission" date="2020-06" db="EMBL/GenBank/DDBJ databases">
        <title>Acidovorax antarctica sp. nov., isolated from Corinth ice sheet soil, Antarctic Fields Peninsula.</title>
        <authorList>
            <person name="Xu Q."/>
            <person name="Peng F."/>
        </authorList>
    </citation>
    <scope>NUCLEOTIDE SEQUENCE [LARGE SCALE GENOMIC DNA]</scope>
    <source>
        <strain evidence="2 3">16-35-5</strain>
    </source>
</reference>
<dbReference type="SUPFAM" id="SSF51206">
    <property type="entry name" value="cAMP-binding domain-like"/>
    <property type="match status" value="1"/>
</dbReference>
<dbReference type="Proteomes" id="UP000509579">
    <property type="component" value="Chromosome"/>
</dbReference>
<evidence type="ECO:0000313" key="3">
    <source>
        <dbReference type="Proteomes" id="UP000509579"/>
    </source>
</evidence>
<name>A0A6N1WYB7_9BURK</name>
<dbReference type="InterPro" id="IPR000595">
    <property type="entry name" value="cNMP-bd_dom"/>
</dbReference>
<sequence length="212" mass="23277">MIRILQRLRQASEGAAPDGDVPRLDAESAFFSTAWHGGPQGPLVPWEARAVELGARPLAPRAALRRLQALWAHDRYLSTLAPDALQRMERYLHFAAVKAQRDVIQQDEYGNFMVVVLAGELVVNRRQPWGETQRLAQTGPGDLLGEMSLLDSGQRFSSCTTLVDSELAVLSAEALDDMLLHDPALAAQLIAILARKLSVRLRAVSSRLGHPS</sequence>
<dbReference type="Pfam" id="PF00027">
    <property type="entry name" value="cNMP_binding"/>
    <property type="match status" value="1"/>
</dbReference>
<dbReference type="PANTHER" id="PTHR24567:SF74">
    <property type="entry name" value="HTH-TYPE TRANSCRIPTIONAL REGULATOR ARCR"/>
    <property type="match status" value="1"/>
</dbReference>
<dbReference type="CDD" id="cd00038">
    <property type="entry name" value="CAP_ED"/>
    <property type="match status" value="1"/>
</dbReference>
<dbReference type="GO" id="GO:0005829">
    <property type="term" value="C:cytosol"/>
    <property type="evidence" value="ECO:0007669"/>
    <property type="project" value="TreeGrafter"/>
</dbReference>
<dbReference type="SMART" id="SM00100">
    <property type="entry name" value="cNMP"/>
    <property type="match status" value="1"/>
</dbReference>
<dbReference type="PANTHER" id="PTHR24567">
    <property type="entry name" value="CRP FAMILY TRANSCRIPTIONAL REGULATORY PROTEIN"/>
    <property type="match status" value="1"/>
</dbReference>
<dbReference type="InterPro" id="IPR014710">
    <property type="entry name" value="RmlC-like_jellyroll"/>
</dbReference>
<proteinExistence type="predicted"/>
<dbReference type="KEGG" id="aant:HUK68_01315"/>
<evidence type="ECO:0000259" key="1">
    <source>
        <dbReference type="PROSITE" id="PS50042"/>
    </source>
</evidence>
<organism evidence="2 3">
    <name type="scientific">Comamonas antarctica</name>
    <dbReference type="NCBI Taxonomy" id="2743470"/>
    <lineage>
        <taxon>Bacteria</taxon>
        <taxon>Pseudomonadati</taxon>
        <taxon>Pseudomonadota</taxon>
        <taxon>Betaproteobacteria</taxon>
        <taxon>Burkholderiales</taxon>
        <taxon>Comamonadaceae</taxon>
        <taxon>Comamonas</taxon>
    </lineage>
</organism>
<dbReference type="GO" id="GO:0003700">
    <property type="term" value="F:DNA-binding transcription factor activity"/>
    <property type="evidence" value="ECO:0007669"/>
    <property type="project" value="TreeGrafter"/>
</dbReference>
<keyword evidence="3" id="KW-1185">Reference proteome</keyword>
<accession>A0A6N1WYB7</accession>
<evidence type="ECO:0000313" key="2">
    <source>
        <dbReference type="EMBL" id="QKV51638.1"/>
    </source>
</evidence>
<dbReference type="PROSITE" id="PS50042">
    <property type="entry name" value="CNMP_BINDING_3"/>
    <property type="match status" value="1"/>
</dbReference>
<dbReference type="RefSeq" id="WP_175502568.1">
    <property type="nucleotide sequence ID" value="NZ_CP054840.1"/>
</dbReference>
<dbReference type="InterPro" id="IPR050397">
    <property type="entry name" value="Env_Response_Regulators"/>
</dbReference>
<protein>
    <submittedName>
        <fullName evidence="2">Cyclic nucleotide-binding domain-containing protein</fullName>
    </submittedName>
</protein>
<feature type="domain" description="Cyclic nucleotide-binding" evidence="1">
    <location>
        <begin position="76"/>
        <end position="196"/>
    </location>
</feature>
<dbReference type="InterPro" id="IPR018490">
    <property type="entry name" value="cNMP-bd_dom_sf"/>
</dbReference>
<dbReference type="Gene3D" id="2.60.120.10">
    <property type="entry name" value="Jelly Rolls"/>
    <property type="match status" value="1"/>
</dbReference>